<accession>A0ABU1MSP5</accession>
<dbReference type="Gene3D" id="3.40.1350.10">
    <property type="match status" value="1"/>
</dbReference>
<dbReference type="InterPro" id="IPR011856">
    <property type="entry name" value="tRNA_endonuc-like_dom_sf"/>
</dbReference>
<reference evidence="1 2" key="1">
    <citation type="submission" date="2023-07" db="EMBL/GenBank/DDBJ databases">
        <title>Sorghum-associated microbial communities from plants grown in Nebraska, USA.</title>
        <authorList>
            <person name="Schachtman D."/>
        </authorList>
    </citation>
    <scope>NUCLEOTIDE SEQUENCE [LARGE SCALE GENOMIC DNA]</scope>
    <source>
        <strain evidence="1 2">DS1027</strain>
    </source>
</reference>
<organism evidence="1 2">
    <name type="scientific">Novosphingobium capsulatum</name>
    <dbReference type="NCBI Taxonomy" id="13688"/>
    <lineage>
        <taxon>Bacteria</taxon>
        <taxon>Pseudomonadati</taxon>
        <taxon>Pseudomonadota</taxon>
        <taxon>Alphaproteobacteria</taxon>
        <taxon>Sphingomonadales</taxon>
        <taxon>Sphingomonadaceae</taxon>
        <taxon>Novosphingobium</taxon>
    </lineage>
</organism>
<evidence type="ECO:0008006" key="3">
    <source>
        <dbReference type="Google" id="ProtNLM"/>
    </source>
</evidence>
<dbReference type="EMBL" id="JAVDRD010000024">
    <property type="protein sequence ID" value="MDR6513363.1"/>
    <property type="molecule type" value="Genomic_DNA"/>
</dbReference>
<evidence type="ECO:0000313" key="2">
    <source>
        <dbReference type="Proteomes" id="UP001184150"/>
    </source>
</evidence>
<gene>
    <name evidence="1" type="ORF">J2792_004257</name>
</gene>
<dbReference type="Proteomes" id="UP001184150">
    <property type="component" value="Unassembled WGS sequence"/>
</dbReference>
<comment type="caution">
    <text evidence="1">The sequence shown here is derived from an EMBL/GenBank/DDBJ whole genome shotgun (WGS) entry which is preliminary data.</text>
</comment>
<protein>
    <recommendedName>
        <fullName evidence="3">PD(D/E)XK endonuclease domain-containing protein</fullName>
    </recommendedName>
</protein>
<sequence length="179" mass="19563">MPNIVRLMSPSSLLGAAGEHYVMSQLLRRGLIAALAPVGVPTADIVVTDDIGDRACAVQVKTRRQLGSDGGWHMKAKHECIRGASLFYVFLSFPNDVGALPDAFVVPSTVVADVLRISHQTWLARPGRKGQPHKDGEMRRFLPDYSHLDLADTYGPAWLEPYRDAWNQLRADASGGLST</sequence>
<name>A0ABU1MSP5_9SPHN</name>
<proteinExistence type="predicted"/>
<evidence type="ECO:0000313" key="1">
    <source>
        <dbReference type="EMBL" id="MDR6513363.1"/>
    </source>
</evidence>
<keyword evidence="2" id="KW-1185">Reference proteome</keyword>